<dbReference type="InterPro" id="IPR002213">
    <property type="entry name" value="UDP_glucos_trans"/>
</dbReference>
<dbReference type="Proteomes" id="UP000024635">
    <property type="component" value="Unassembled WGS sequence"/>
</dbReference>
<reference evidence="9" key="1">
    <citation type="journal article" date="2015" name="Nat. Genet.">
        <title>The genome and transcriptome of the zoonotic hookworm Ancylostoma ceylanicum identify infection-specific gene families.</title>
        <authorList>
            <person name="Schwarz E.M."/>
            <person name="Hu Y."/>
            <person name="Antoshechkin I."/>
            <person name="Miller M.M."/>
            <person name="Sternberg P.W."/>
            <person name="Aroian R.V."/>
        </authorList>
    </citation>
    <scope>NUCLEOTIDE SEQUENCE</scope>
    <source>
        <strain evidence="9">HY135</strain>
    </source>
</reference>
<comment type="catalytic activity">
    <reaction evidence="6">
        <text>glucuronate acceptor + UDP-alpha-D-glucuronate = acceptor beta-D-glucuronoside + UDP + H(+)</text>
        <dbReference type="Rhea" id="RHEA:21032"/>
        <dbReference type="ChEBI" id="CHEBI:15378"/>
        <dbReference type="ChEBI" id="CHEBI:58052"/>
        <dbReference type="ChEBI" id="CHEBI:58223"/>
        <dbReference type="ChEBI" id="CHEBI:132367"/>
        <dbReference type="ChEBI" id="CHEBI:132368"/>
        <dbReference type="EC" id="2.4.1.17"/>
    </reaction>
</comment>
<dbReference type="EC" id="2.4.1.17" evidence="2"/>
<evidence type="ECO:0000256" key="5">
    <source>
        <dbReference type="ARBA" id="ARBA00022729"/>
    </source>
</evidence>
<comment type="caution">
    <text evidence="8">The sequence shown here is derived from an EMBL/GenBank/DDBJ whole genome shotgun (WGS) entry which is preliminary data.</text>
</comment>
<dbReference type="PANTHER" id="PTHR48043">
    <property type="entry name" value="EG:EG0003.4 PROTEIN-RELATED"/>
    <property type="match status" value="1"/>
</dbReference>
<dbReference type="FunFam" id="3.40.50.2000:FF:000021">
    <property type="entry name" value="UDP-glucuronosyltransferase"/>
    <property type="match status" value="1"/>
</dbReference>
<protein>
    <recommendedName>
        <fullName evidence="2">glucuronosyltransferase</fullName>
        <ecNumber evidence="2">2.4.1.17</ecNumber>
    </recommendedName>
</protein>
<keyword evidence="3" id="KW-0328">Glycosyltransferase</keyword>
<evidence type="ECO:0000256" key="7">
    <source>
        <dbReference type="SAM" id="SignalP"/>
    </source>
</evidence>
<dbReference type="Gene3D" id="3.40.50.2000">
    <property type="entry name" value="Glycogen Phosphorylase B"/>
    <property type="match status" value="2"/>
</dbReference>
<dbReference type="SUPFAM" id="SSF53756">
    <property type="entry name" value="UDP-Glycosyltransferase/glycogen phosphorylase"/>
    <property type="match status" value="1"/>
</dbReference>
<proteinExistence type="inferred from homology"/>
<evidence type="ECO:0000313" key="8">
    <source>
        <dbReference type="EMBL" id="EYC31672.1"/>
    </source>
</evidence>
<feature type="signal peptide" evidence="7">
    <location>
        <begin position="1"/>
        <end position="17"/>
    </location>
</feature>
<dbReference type="InterPro" id="IPR050271">
    <property type="entry name" value="UDP-glycosyltransferase"/>
</dbReference>
<evidence type="ECO:0000256" key="6">
    <source>
        <dbReference type="ARBA" id="ARBA00047475"/>
    </source>
</evidence>
<name>A0A016VXC8_9BILA</name>
<evidence type="ECO:0000256" key="1">
    <source>
        <dbReference type="ARBA" id="ARBA00009995"/>
    </source>
</evidence>
<dbReference type="Pfam" id="PF00201">
    <property type="entry name" value="UDPGT"/>
    <property type="match status" value="1"/>
</dbReference>
<evidence type="ECO:0000256" key="2">
    <source>
        <dbReference type="ARBA" id="ARBA00012544"/>
    </source>
</evidence>
<dbReference type="GO" id="GO:0015020">
    <property type="term" value="F:glucuronosyltransferase activity"/>
    <property type="evidence" value="ECO:0007669"/>
    <property type="project" value="UniProtKB-EC"/>
</dbReference>
<dbReference type="STRING" id="53326.A0A016VXC8"/>
<evidence type="ECO:0000256" key="4">
    <source>
        <dbReference type="ARBA" id="ARBA00022679"/>
    </source>
</evidence>
<organism evidence="8 9">
    <name type="scientific">Ancylostoma ceylanicum</name>
    <dbReference type="NCBI Taxonomy" id="53326"/>
    <lineage>
        <taxon>Eukaryota</taxon>
        <taxon>Metazoa</taxon>
        <taxon>Ecdysozoa</taxon>
        <taxon>Nematoda</taxon>
        <taxon>Chromadorea</taxon>
        <taxon>Rhabditida</taxon>
        <taxon>Rhabditina</taxon>
        <taxon>Rhabditomorpha</taxon>
        <taxon>Strongyloidea</taxon>
        <taxon>Ancylostomatidae</taxon>
        <taxon>Ancylostomatinae</taxon>
        <taxon>Ancylostoma</taxon>
    </lineage>
</organism>
<dbReference type="AlphaFoldDB" id="A0A016VXC8"/>
<dbReference type="OrthoDB" id="5835829at2759"/>
<dbReference type="PANTHER" id="PTHR48043:SF23">
    <property type="entry name" value="UDP-GLUCURONOSYLTRANSFERASE"/>
    <property type="match status" value="1"/>
</dbReference>
<accession>A0A016VXC8</accession>
<dbReference type="EMBL" id="JARK01001339">
    <property type="protein sequence ID" value="EYC31672.1"/>
    <property type="molecule type" value="Genomic_DNA"/>
</dbReference>
<evidence type="ECO:0000313" key="9">
    <source>
        <dbReference type="Proteomes" id="UP000024635"/>
    </source>
</evidence>
<keyword evidence="5 7" id="KW-0732">Signal</keyword>
<keyword evidence="4" id="KW-0808">Transferase</keyword>
<dbReference type="CDD" id="cd03784">
    <property type="entry name" value="GT1_Gtf-like"/>
    <property type="match status" value="1"/>
</dbReference>
<gene>
    <name evidence="8" type="primary">Acey_s0003.g1177</name>
    <name evidence="8" type="ORF">Y032_0003g1177</name>
</gene>
<sequence length="531" mass="60381">MLKLQFLLLLHLQLADSYKILIYSAPLGYSHIKFMGRIADILQEAGHDVTVLHQVQDQKYIPAVSTLTKQILHDLPENLQDKMRPKSFNLWSKESTSLLTHLSLIDTFTQFHADACDLLLGDNHTMDTLRNEHFDVGITETIGACGFGLFELVGVDHIVCTSAIGVTDSMVSLFDLPNLPSIVPSIFTPHTDKMNFLERTINFVSTFITTTATTQWMAKYERVWERHGSSLKARDYYDKVNYLLSNSDEFLDFARPATPKIVHIGGVTIPEKTELPEELRVLMERKDREGVVYISFGSFVPTSQMPGYFRDAIFHVAKTFPQITFIWKIDANDTVSTTIPNLHTFTWLPQLSILDHPNLRCFVSHGGLNSVLEVTRSGKPSILVPIFGDQFRNARLVKAKNTTILITKEDFNSETFEAALRQILSDDSFSVRAKRLASLMVNKPFPLKERLLSTIEFSTRHGKISNLDINIRELNTLQYYKKYFWACTELLGRKLSTNTVFDMHCLYHKSCHLAGLQDEVGLVSCYVTCLI</sequence>
<comment type="similarity">
    <text evidence="1">Belongs to the UDP-glycosyltransferase family.</text>
</comment>
<keyword evidence="9" id="KW-1185">Reference proteome</keyword>
<evidence type="ECO:0000256" key="3">
    <source>
        <dbReference type="ARBA" id="ARBA00022676"/>
    </source>
</evidence>
<feature type="chain" id="PRO_5001491262" description="glucuronosyltransferase" evidence="7">
    <location>
        <begin position="18"/>
        <end position="531"/>
    </location>
</feature>